<feature type="domain" description="Xylanolytic transcriptional activator regulatory" evidence="4">
    <location>
        <begin position="400"/>
        <end position="474"/>
    </location>
</feature>
<dbReference type="InterPro" id="IPR002347">
    <property type="entry name" value="SDR_fam"/>
</dbReference>
<evidence type="ECO:0000259" key="4">
    <source>
        <dbReference type="SMART" id="SM00906"/>
    </source>
</evidence>
<dbReference type="EMBL" id="ML993604">
    <property type="protein sequence ID" value="KAF2164487.1"/>
    <property type="molecule type" value="Genomic_DNA"/>
</dbReference>
<accession>A0A6A6CBA6</accession>
<evidence type="ECO:0000256" key="1">
    <source>
        <dbReference type="ARBA" id="ARBA00023242"/>
    </source>
</evidence>
<dbReference type="AlphaFoldDB" id="A0A6A6CBA6"/>
<gene>
    <name evidence="5" type="ORF">M409DRAFT_25365</name>
</gene>
<reference evidence="5" key="1">
    <citation type="journal article" date="2020" name="Stud. Mycol.">
        <title>101 Dothideomycetes genomes: a test case for predicting lifestyles and emergence of pathogens.</title>
        <authorList>
            <person name="Haridas S."/>
            <person name="Albert R."/>
            <person name="Binder M."/>
            <person name="Bloem J."/>
            <person name="Labutti K."/>
            <person name="Salamov A."/>
            <person name="Andreopoulos B."/>
            <person name="Baker S."/>
            <person name="Barry K."/>
            <person name="Bills G."/>
            <person name="Bluhm B."/>
            <person name="Cannon C."/>
            <person name="Castanera R."/>
            <person name="Culley D."/>
            <person name="Daum C."/>
            <person name="Ezra D."/>
            <person name="Gonzalez J."/>
            <person name="Henrissat B."/>
            <person name="Kuo A."/>
            <person name="Liang C."/>
            <person name="Lipzen A."/>
            <person name="Lutzoni F."/>
            <person name="Magnuson J."/>
            <person name="Mondo S."/>
            <person name="Nolan M."/>
            <person name="Ohm R."/>
            <person name="Pangilinan J."/>
            <person name="Park H.-J."/>
            <person name="Ramirez L."/>
            <person name="Alfaro M."/>
            <person name="Sun H."/>
            <person name="Tritt A."/>
            <person name="Yoshinaga Y."/>
            <person name="Zwiers L.-H."/>
            <person name="Turgeon B."/>
            <person name="Goodwin S."/>
            <person name="Spatafora J."/>
            <person name="Crous P."/>
            <person name="Grigoriev I."/>
        </authorList>
    </citation>
    <scope>NUCLEOTIDE SEQUENCE</scope>
    <source>
        <strain evidence="5">ATCC 36951</strain>
    </source>
</reference>
<protein>
    <recommendedName>
        <fullName evidence="4">Xylanolytic transcriptional activator regulatory domain-containing protein</fullName>
    </recommendedName>
</protein>
<organism evidence="5 6">
    <name type="scientific">Zasmidium cellare ATCC 36951</name>
    <dbReference type="NCBI Taxonomy" id="1080233"/>
    <lineage>
        <taxon>Eukaryota</taxon>
        <taxon>Fungi</taxon>
        <taxon>Dikarya</taxon>
        <taxon>Ascomycota</taxon>
        <taxon>Pezizomycotina</taxon>
        <taxon>Dothideomycetes</taxon>
        <taxon>Dothideomycetidae</taxon>
        <taxon>Mycosphaerellales</taxon>
        <taxon>Mycosphaerellaceae</taxon>
        <taxon>Zasmidium</taxon>
    </lineage>
</organism>
<dbReference type="Proteomes" id="UP000799537">
    <property type="component" value="Unassembled WGS sequence"/>
</dbReference>
<dbReference type="Pfam" id="PF04082">
    <property type="entry name" value="Fungal_trans"/>
    <property type="match status" value="1"/>
</dbReference>
<dbReference type="GeneID" id="54560926"/>
<dbReference type="InterPro" id="IPR050987">
    <property type="entry name" value="AtrR-like"/>
</dbReference>
<dbReference type="PRINTS" id="PR00081">
    <property type="entry name" value="GDHRDH"/>
</dbReference>
<evidence type="ECO:0000313" key="5">
    <source>
        <dbReference type="EMBL" id="KAF2164487.1"/>
    </source>
</evidence>
<name>A0A6A6CBA6_ZASCE</name>
<dbReference type="SUPFAM" id="SSF51735">
    <property type="entry name" value="NAD(P)-binding Rossmann-fold domains"/>
    <property type="match status" value="1"/>
</dbReference>
<dbReference type="RefSeq" id="XP_033665376.1">
    <property type="nucleotide sequence ID" value="XM_033807654.1"/>
</dbReference>
<dbReference type="GO" id="GO:0003677">
    <property type="term" value="F:DNA binding"/>
    <property type="evidence" value="ECO:0007669"/>
    <property type="project" value="InterPro"/>
</dbReference>
<dbReference type="OrthoDB" id="5371740at2759"/>
<keyword evidence="1" id="KW-0539">Nucleus</keyword>
<feature type="region of interest" description="Disordered" evidence="3">
    <location>
        <begin position="689"/>
        <end position="743"/>
    </location>
</feature>
<sequence length="764" mass="84067">MTAPVAVVTGASSGIGRALVQHLIKLKWNVVMADVTSPSETVPGTLFVQTDVSSWDQQVHLFQKAYEWQGRLDFCALNAGIDDRDDIFTLLDEPPRRPNLATFEVNVIGAYYGISIAAHYLSKTNAEAGKLYKGGKIVLTGSGAAIWPIPVLPQYTATKHAITGLAIVATTILPQGVLDAMSPEQLTPMDTIMRGYNYLADLENAYQDDWKENDGVYVAQAPSHEYFGPNSFLSICSRPGIEWVNSKSTSEDFEPVAVNLTKSMARRLKVEGTLPTARAIEPEPDVAWKYSSEYFSNAPEAAFRIVDQAWFNARLKAHFDHARDDSAWYALRNALLAAGCRIHLSKTAGFREAKRASWALFENAMACLPNLLLYSSSMIGVQALTLMAYFSEGLSSSSLQYMLTSNAMRLACSMGMHRQSALSWNMPRREVEHRNRLFWAIYCLEKQTVSRSGRPSMIGDDEISCCLADQNDVHLFCRLLVHLSQVSSLVAKRLSNASALKQSIADLTSTISKLSAELDRFKTATSETYDFDLSQPLDTLKLPAGLDSRQALILYFYYHCIVLNVNVFLSRPWTGGRIEQHKDDSHSGQVSHATSRGAVVQACRSIILASRSVHVDASCASLVAGFGLIYASICTFTHILHASEMGTCRSELLLLDIAIGCSHNLELQTEGEWSLPFLQDLRRIAGAVVERSRGDGPRDNVTDTARPTSMAMGHGGIRSQETNDGGVLSPETLPPLDTPTPDDLEMWSTLLQLPEPGEPGELPW</sequence>
<proteinExistence type="predicted"/>
<feature type="coiled-coil region" evidence="2">
    <location>
        <begin position="497"/>
        <end position="524"/>
    </location>
</feature>
<dbReference type="SMART" id="SM00906">
    <property type="entry name" value="Fungal_trans"/>
    <property type="match status" value="1"/>
</dbReference>
<dbReference type="GO" id="GO:0006351">
    <property type="term" value="P:DNA-templated transcription"/>
    <property type="evidence" value="ECO:0007669"/>
    <property type="project" value="InterPro"/>
</dbReference>
<evidence type="ECO:0000313" key="6">
    <source>
        <dbReference type="Proteomes" id="UP000799537"/>
    </source>
</evidence>
<feature type="compositionally biased region" description="Basic and acidic residues" evidence="3">
    <location>
        <begin position="690"/>
        <end position="701"/>
    </location>
</feature>
<evidence type="ECO:0000256" key="2">
    <source>
        <dbReference type="SAM" id="Coils"/>
    </source>
</evidence>
<keyword evidence="2" id="KW-0175">Coiled coil</keyword>
<keyword evidence="6" id="KW-1185">Reference proteome</keyword>
<dbReference type="InterPro" id="IPR036291">
    <property type="entry name" value="NAD(P)-bd_dom_sf"/>
</dbReference>
<dbReference type="Pfam" id="PF00106">
    <property type="entry name" value="adh_short"/>
    <property type="match status" value="1"/>
</dbReference>
<dbReference type="CDD" id="cd12148">
    <property type="entry name" value="fungal_TF_MHR"/>
    <property type="match status" value="1"/>
</dbReference>
<dbReference type="Gene3D" id="3.40.50.720">
    <property type="entry name" value="NAD(P)-binding Rossmann-like Domain"/>
    <property type="match status" value="1"/>
</dbReference>
<evidence type="ECO:0000256" key="3">
    <source>
        <dbReference type="SAM" id="MobiDB-lite"/>
    </source>
</evidence>
<dbReference type="InterPro" id="IPR007219">
    <property type="entry name" value="XnlR_reg_dom"/>
</dbReference>
<dbReference type="PANTHER" id="PTHR46910">
    <property type="entry name" value="TRANSCRIPTION FACTOR PDR1"/>
    <property type="match status" value="1"/>
</dbReference>
<dbReference type="GO" id="GO:0008270">
    <property type="term" value="F:zinc ion binding"/>
    <property type="evidence" value="ECO:0007669"/>
    <property type="project" value="InterPro"/>
</dbReference>
<dbReference type="GO" id="GO:0003700">
    <property type="term" value="F:DNA-binding transcription factor activity"/>
    <property type="evidence" value="ECO:0007669"/>
    <property type="project" value="InterPro"/>
</dbReference>
<dbReference type="PANTHER" id="PTHR46910:SF25">
    <property type="entry name" value="ABC-TRANSPORTER-REGULATING TRANSCRIPTION FACTOR"/>
    <property type="match status" value="1"/>
</dbReference>